<proteinExistence type="predicted"/>
<evidence type="ECO:0000313" key="3">
    <source>
        <dbReference type="EMBL" id="KAH8700139.1"/>
    </source>
</evidence>
<feature type="domain" description="C2H2-type" evidence="2">
    <location>
        <begin position="563"/>
        <end position="586"/>
    </location>
</feature>
<evidence type="ECO:0000256" key="1">
    <source>
        <dbReference type="SAM" id="MobiDB-lite"/>
    </source>
</evidence>
<protein>
    <recommendedName>
        <fullName evidence="2">C2H2-type domain-containing protein</fullName>
    </recommendedName>
</protein>
<feature type="compositionally biased region" description="Basic and acidic residues" evidence="1">
    <location>
        <begin position="471"/>
        <end position="481"/>
    </location>
</feature>
<feature type="compositionally biased region" description="Basic residues" evidence="1">
    <location>
        <begin position="191"/>
        <end position="201"/>
    </location>
</feature>
<evidence type="ECO:0000259" key="2">
    <source>
        <dbReference type="PROSITE" id="PS00028"/>
    </source>
</evidence>
<feature type="region of interest" description="Disordered" evidence="1">
    <location>
        <begin position="1"/>
        <end position="65"/>
    </location>
</feature>
<comment type="caution">
    <text evidence="3">The sequence shown here is derived from an EMBL/GenBank/DDBJ whole genome shotgun (WGS) entry which is preliminary data.</text>
</comment>
<feature type="region of interest" description="Disordered" evidence="1">
    <location>
        <begin position="141"/>
        <end position="162"/>
    </location>
</feature>
<feature type="compositionally biased region" description="Basic and acidic residues" evidence="1">
    <location>
        <begin position="338"/>
        <end position="353"/>
    </location>
</feature>
<dbReference type="RefSeq" id="XP_046073845.1">
    <property type="nucleotide sequence ID" value="XM_046210823.1"/>
</dbReference>
<organism evidence="3 4">
    <name type="scientific">Talaromyces proteolyticus</name>
    <dbReference type="NCBI Taxonomy" id="1131652"/>
    <lineage>
        <taxon>Eukaryota</taxon>
        <taxon>Fungi</taxon>
        <taxon>Dikarya</taxon>
        <taxon>Ascomycota</taxon>
        <taxon>Pezizomycotina</taxon>
        <taxon>Eurotiomycetes</taxon>
        <taxon>Eurotiomycetidae</taxon>
        <taxon>Eurotiales</taxon>
        <taxon>Trichocomaceae</taxon>
        <taxon>Talaromyces</taxon>
        <taxon>Talaromyces sect. Bacilispori</taxon>
    </lineage>
</organism>
<sequence>MPDLGKFPALRRRRKDKREDQQTPNKESSTTSVTQVNVNSMLNQPSDQPQHYTSDKLAAQDATWPAATQQKLAQAASEYLSKDPTNDKGQCSSDSLMLLLRNNPTYPDLCAQLESRGFVLDRQALARSLLAAVPALISNNTASQEPKNGEANGSLTSQQVQNSDPGAIESMALQATKPAPSSAEKAASKPQPKKNPAHPKSPRIENMPQLSTADVLFLDANGGSASMSIADLGTNASALPKNKPASLRKSLAQPIPPPVLGPKQEKARKRLFSEIVDLSLLSSDEDDEADEQEELSDEETGSRLSKQARIDHASIEHGGSSGFDQPSIDIGAPSPRPFESERSKSPTDSHMDEPEIDFNPDDEFCIRSIKAFKKIAKPIEPSAALERVYYNPKSVARDILITAGRHPSERPLNYHLIKFPDIFAGIGSKTDLGTFRWDLVDPGGPAMPVVELEDILAEPPRVPRKRRRDRQSRENTDKEGPASDAPHTELGPDSLSVTTTPLVRKTMTGTPTSGPGSGRRGRPPGSKNKNPTKATLKAAARSAQVAAPARLPIPDAPYPIFTCEWATCPAQLHDVHTLERHVDKAHVPGQTRCQWSRCPNSDTEYDGEDLKKHLHQAHVQALAWKYGDGPSVNGTDIQLDRYLNANGSIITPDANKAGESDSLIFPVEPTPIRAFNKLRGNDMPTQKAQEVLLAVRRRRKQVGIGLEQQGCEFSNPTRNKVFVNDEEVYQVVTDDEEDADDWFQQGDSS</sequence>
<dbReference type="InterPro" id="IPR013087">
    <property type="entry name" value="Znf_C2H2_type"/>
</dbReference>
<accession>A0AAD4KZI4</accession>
<dbReference type="AlphaFoldDB" id="A0AAD4KZI4"/>
<feature type="region of interest" description="Disordered" evidence="1">
    <location>
        <begin position="451"/>
        <end position="539"/>
    </location>
</feature>
<feature type="region of interest" description="Disordered" evidence="1">
    <location>
        <begin position="175"/>
        <end position="206"/>
    </location>
</feature>
<reference evidence="3" key="1">
    <citation type="submission" date="2021-12" db="EMBL/GenBank/DDBJ databases">
        <title>Convergent genome expansion in fungi linked to evolution of root-endophyte symbiosis.</title>
        <authorList>
            <consortium name="DOE Joint Genome Institute"/>
            <person name="Ke Y.-H."/>
            <person name="Bonito G."/>
            <person name="Liao H.-L."/>
            <person name="Looney B."/>
            <person name="Rojas-Flechas A."/>
            <person name="Nash J."/>
            <person name="Hameed K."/>
            <person name="Schadt C."/>
            <person name="Martin F."/>
            <person name="Crous P.W."/>
            <person name="Miettinen O."/>
            <person name="Magnuson J.K."/>
            <person name="Labbe J."/>
            <person name="Jacobson D."/>
            <person name="Doktycz M.J."/>
            <person name="Veneault-Fourrey C."/>
            <person name="Kuo A."/>
            <person name="Mondo S."/>
            <person name="Calhoun S."/>
            <person name="Riley R."/>
            <person name="Ohm R."/>
            <person name="LaButti K."/>
            <person name="Andreopoulos B."/>
            <person name="Pangilinan J."/>
            <person name="Nolan M."/>
            <person name="Tritt A."/>
            <person name="Clum A."/>
            <person name="Lipzen A."/>
            <person name="Daum C."/>
            <person name="Barry K."/>
            <person name="Grigoriev I.V."/>
            <person name="Vilgalys R."/>
        </authorList>
    </citation>
    <scope>NUCLEOTIDE SEQUENCE</scope>
    <source>
        <strain evidence="3">PMI_201</strain>
    </source>
</reference>
<feature type="compositionally biased region" description="Acidic residues" evidence="1">
    <location>
        <begin position="283"/>
        <end position="299"/>
    </location>
</feature>
<feature type="compositionally biased region" description="Low complexity" evidence="1">
    <location>
        <begin position="175"/>
        <end position="190"/>
    </location>
</feature>
<evidence type="ECO:0000313" key="4">
    <source>
        <dbReference type="Proteomes" id="UP001201262"/>
    </source>
</evidence>
<keyword evidence="4" id="KW-1185">Reference proteome</keyword>
<dbReference type="PROSITE" id="PS00028">
    <property type="entry name" value="ZINC_FINGER_C2H2_1"/>
    <property type="match status" value="1"/>
</dbReference>
<name>A0AAD4KZI4_9EURO</name>
<feature type="region of interest" description="Disordered" evidence="1">
    <location>
        <begin position="240"/>
        <end position="265"/>
    </location>
</feature>
<dbReference type="GeneID" id="70241110"/>
<dbReference type="EMBL" id="JAJTJA010000004">
    <property type="protein sequence ID" value="KAH8700139.1"/>
    <property type="molecule type" value="Genomic_DNA"/>
</dbReference>
<dbReference type="Proteomes" id="UP001201262">
    <property type="component" value="Unassembled WGS sequence"/>
</dbReference>
<gene>
    <name evidence="3" type="ORF">BGW36DRAFT_291187</name>
</gene>
<feature type="compositionally biased region" description="Polar residues" evidence="1">
    <location>
        <begin position="23"/>
        <end position="52"/>
    </location>
</feature>
<feature type="region of interest" description="Disordered" evidence="1">
    <location>
        <begin position="282"/>
        <end position="359"/>
    </location>
</feature>